<evidence type="ECO:0000313" key="1">
    <source>
        <dbReference type="EMBL" id="ETR66562.1"/>
    </source>
</evidence>
<name>A0A1V1NVD1_9BACT</name>
<gene>
    <name evidence="1" type="ORF">OMM_12641</name>
</gene>
<protein>
    <submittedName>
        <fullName evidence="1">Uncharacterized protein</fullName>
    </submittedName>
</protein>
<accession>A0A1V1NVD1</accession>
<reference evidence="2" key="1">
    <citation type="submission" date="2012-11" db="EMBL/GenBank/DDBJ databases">
        <authorList>
            <person name="Lucero-Rivera Y.E."/>
            <person name="Tovar-Ramirez D."/>
        </authorList>
    </citation>
    <scope>NUCLEOTIDE SEQUENCE [LARGE SCALE GENOMIC DNA]</scope>
    <source>
        <strain evidence="2">Araruama</strain>
    </source>
</reference>
<dbReference type="Proteomes" id="UP000189670">
    <property type="component" value="Unassembled WGS sequence"/>
</dbReference>
<proteinExistence type="predicted"/>
<dbReference type="EMBL" id="ATBP01001903">
    <property type="protein sequence ID" value="ETR66562.1"/>
    <property type="molecule type" value="Genomic_DNA"/>
</dbReference>
<sequence>MDMESLLKHKIYDSETLAEELNKLVQFNFLAFNPEESIYQLQGNTMFYGLKSYVENLPERIEIMIQNDYQQYNGFEDNNLNLRKEKNVIT</sequence>
<organism evidence="1 2">
    <name type="scientific">Candidatus Magnetoglobus multicellularis str. Araruama</name>
    <dbReference type="NCBI Taxonomy" id="890399"/>
    <lineage>
        <taxon>Bacteria</taxon>
        <taxon>Pseudomonadati</taxon>
        <taxon>Thermodesulfobacteriota</taxon>
        <taxon>Desulfobacteria</taxon>
        <taxon>Desulfobacterales</taxon>
        <taxon>Desulfobacteraceae</taxon>
        <taxon>Candidatus Magnetoglobus</taxon>
    </lineage>
</organism>
<evidence type="ECO:0000313" key="2">
    <source>
        <dbReference type="Proteomes" id="UP000189670"/>
    </source>
</evidence>
<dbReference type="AlphaFoldDB" id="A0A1V1NVD1"/>
<comment type="caution">
    <text evidence="1">The sequence shown here is derived from an EMBL/GenBank/DDBJ whole genome shotgun (WGS) entry which is preliminary data.</text>
</comment>